<protein>
    <submittedName>
        <fullName evidence="7">Homeobox protein extradenticle</fullName>
    </submittedName>
</protein>
<keyword evidence="8" id="KW-1185">Reference proteome</keyword>
<feature type="compositionally biased region" description="Polar residues" evidence="5">
    <location>
        <begin position="700"/>
        <end position="711"/>
    </location>
</feature>
<accession>A0A8E0RYB9</accession>
<evidence type="ECO:0000256" key="3">
    <source>
        <dbReference type="ARBA" id="ARBA00023242"/>
    </source>
</evidence>
<dbReference type="InterPro" id="IPR008422">
    <property type="entry name" value="KN_HD"/>
</dbReference>
<dbReference type="AlphaFoldDB" id="A0A8E0RYB9"/>
<feature type="compositionally biased region" description="Low complexity" evidence="5">
    <location>
        <begin position="422"/>
        <end position="435"/>
    </location>
</feature>
<dbReference type="GO" id="GO:0006355">
    <property type="term" value="P:regulation of DNA-templated transcription"/>
    <property type="evidence" value="ECO:0007669"/>
    <property type="project" value="InterPro"/>
</dbReference>
<evidence type="ECO:0000256" key="1">
    <source>
        <dbReference type="ARBA" id="ARBA00023125"/>
    </source>
</evidence>
<feature type="region of interest" description="Disordered" evidence="5">
    <location>
        <begin position="389"/>
        <end position="459"/>
    </location>
</feature>
<dbReference type="GO" id="GO:0003677">
    <property type="term" value="F:DNA binding"/>
    <property type="evidence" value="ECO:0007669"/>
    <property type="project" value="UniProtKB-UniRule"/>
</dbReference>
<gene>
    <name evidence="7" type="ORF">FBUS_07681</name>
</gene>
<feature type="compositionally biased region" description="Low complexity" evidence="5">
    <location>
        <begin position="298"/>
        <end position="329"/>
    </location>
</feature>
<evidence type="ECO:0000259" key="6">
    <source>
        <dbReference type="PROSITE" id="PS50071"/>
    </source>
</evidence>
<feature type="region of interest" description="Disordered" evidence="5">
    <location>
        <begin position="143"/>
        <end position="173"/>
    </location>
</feature>
<feature type="DNA-binding region" description="Homeobox" evidence="4">
    <location>
        <begin position="448"/>
        <end position="510"/>
    </location>
</feature>
<feature type="domain" description="Homeobox" evidence="6">
    <location>
        <begin position="446"/>
        <end position="509"/>
    </location>
</feature>
<evidence type="ECO:0000256" key="5">
    <source>
        <dbReference type="SAM" id="MobiDB-lite"/>
    </source>
</evidence>
<feature type="region of interest" description="Disordered" evidence="5">
    <location>
        <begin position="503"/>
        <end position="527"/>
    </location>
</feature>
<dbReference type="InterPro" id="IPR001356">
    <property type="entry name" value="HD"/>
</dbReference>
<keyword evidence="2 4" id="KW-0371">Homeobox</keyword>
<keyword evidence="3 4" id="KW-0539">Nucleus</keyword>
<comment type="subcellular location">
    <subcellularLocation>
        <location evidence="4">Nucleus</location>
    </subcellularLocation>
</comment>
<keyword evidence="1 4" id="KW-0238">DNA-binding</keyword>
<sequence>MENDLIRDSPSDGVVNTLDTTVTLLLLMLRDTDFVSATQVKSVHLKVTTILYLSGLSFTNILAGTHSGTQTASFNPTLIGNSAFINLVSSNRNPSQASVALSPAAAARLITSLTSLSSPVSNPPIGSSASSLLITAAPTTAGSSLNASTATTSSNTTTSNVSTTSTASSASGGIVSPITSSSSAATQLGSATSLVNGTLNVLDPNSQALLAAAAASGHVNLTSFRGSHGPVGLRTLGAAPNGPVIGLLDPRTGLQFSVATTSSALLATPELMNCLQRGAFAPHNADDHLFSTPRVTEASTAQSGSTTVASTTTTTTTTPTTTVNAVTSAEGNGSSTNSLLRLGKKPSAVESASPYDSHGIDEDWETLGPSDDSVAVQVNLQSIYAGMKSDPVSSSPLPCLKSPNILPASGTGSTSTRRHGSSSRGSGLTGSSRRSLNTSGDSNGAHHGRPHRQNFTPTQNRILTEWYSKHKAKPYPSTDDTKELATISGLSYSQVKKWFANKRARSSSSGLPKPTPPLAPDSSPDPSAAKAIVAAAMAAAAGSSQATGGLDSNEHQIHLPPAFVIASQALTSMTASMTESSTEVDENEPEPPMELADGDEDGGIAANQTSLHGNSCMNDAATLLSVSTEDEDVPLIVVSEMSARSVSSMNKDISVAQLEEASEANDIECDTPNSNTELYLSSDDGPPHGSDHDNVIRPVSLTTESPVSSPPTLEVPLKSSVTSPINGFLSENSPLSQGIMEESLDKKKNESHSNKAACEEHSSSLKNPKNLRTRGVTIHAS</sequence>
<evidence type="ECO:0000313" key="8">
    <source>
        <dbReference type="Proteomes" id="UP000728185"/>
    </source>
</evidence>
<feature type="region of interest" description="Disordered" evidence="5">
    <location>
        <begin position="574"/>
        <end position="611"/>
    </location>
</feature>
<reference evidence="7" key="1">
    <citation type="submission" date="2019-05" db="EMBL/GenBank/DDBJ databases">
        <title>Annotation for the trematode Fasciolopsis buski.</title>
        <authorList>
            <person name="Choi Y.-J."/>
        </authorList>
    </citation>
    <scope>NUCLEOTIDE SEQUENCE</scope>
    <source>
        <strain evidence="7">HT</strain>
        <tissue evidence="7">Whole worm</tissue>
    </source>
</reference>
<dbReference type="Proteomes" id="UP000728185">
    <property type="component" value="Unassembled WGS sequence"/>
</dbReference>
<name>A0A8E0RYB9_9TREM</name>
<feature type="compositionally biased region" description="Basic and acidic residues" evidence="5">
    <location>
        <begin position="743"/>
        <end position="763"/>
    </location>
</feature>
<dbReference type="InterPro" id="IPR009057">
    <property type="entry name" value="Homeodomain-like_sf"/>
</dbReference>
<feature type="region of interest" description="Disordered" evidence="5">
    <location>
        <begin position="662"/>
        <end position="781"/>
    </location>
</feature>
<feature type="compositionally biased region" description="Basic and acidic residues" evidence="5">
    <location>
        <begin position="685"/>
        <end position="695"/>
    </location>
</feature>
<dbReference type="CDD" id="cd00086">
    <property type="entry name" value="homeodomain"/>
    <property type="match status" value="1"/>
</dbReference>
<evidence type="ECO:0000313" key="7">
    <source>
        <dbReference type="EMBL" id="KAA0194008.1"/>
    </source>
</evidence>
<feature type="compositionally biased region" description="Polar residues" evidence="5">
    <location>
        <begin position="330"/>
        <end position="339"/>
    </location>
</feature>
<evidence type="ECO:0000256" key="2">
    <source>
        <dbReference type="ARBA" id="ARBA00023155"/>
    </source>
</evidence>
<feature type="compositionally biased region" description="Polar residues" evidence="5">
    <location>
        <begin position="719"/>
        <end position="736"/>
    </location>
</feature>
<dbReference type="Gene3D" id="1.10.10.60">
    <property type="entry name" value="Homeodomain-like"/>
    <property type="match status" value="1"/>
</dbReference>
<dbReference type="InterPro" id="IPR050224">
    <property type="entry name" value="TALE_homeobox"/>
</dbReference>
<dbReference type="GO" id="GO:0005634">
    <property type="term" value="C:nucleus"/>
    <property type="evidence" value="ECO:0007669"/>
    <property type="project" value="UniProtKB-SubCell"/>
</dbReference>
<dbReference type="OrthoDB" id="4187154at2759"/>
<dbReference type="SMART" id="SM00389">
    <property type="entry name" value="HOX"/>
    <property type="match status" value="1"/>
</dbReference>
<dbReference type="Pfam" id="PF05920">
    <property type="entry name" value="Homeobox_KN"/>
    <property type="match status" value="1"/>
</dbReference>
<proteinExistence type="predicted"/>
<dbReference type="PANTHER" id="PTHR11850">
    <property type="entry name" value="HOMEOBOX PROTEIN TRANSCRIPTION FACTORS"/>
    <property type="match status" value="1"/>
</dbReference>
<organism evidence="7 8">
    <name type="scientific">Fasciolopsis buskii</name>
    <dbReference type="NCBI Taxonomy" id="27845"/>
    <lineage>
        <taxon>Eukaryota</taxon>
        <taxon>Metazoa</taxon>
        <taxon>Spiralia</taxon>
        <taxon>Lophotrochozoa</taxon>
        <taxon>Platyhelminthes</taxon>
        <taxon>Trematoda</taxon>
        <taxon>Digenea</taxon>
        <taxon>Plagiorchiida</taxon>
        <taxon>Echinostomata</taxon>
        <taxon>Echinostomatoidea</taxon>
        <taxon>Fasciolidae</taxon>
        <taxon>Fasciolopsis</taxon>
    </lineage>
</organism>
<dbReference type="SUPFAM" id="SSF46689">
    <property type="entry name" value="Homeodomain-like"/>
    <property type="match status" value="1"/>
</dbReference>
<dbReference type="EMBL" id="LUCM01004673">
    <property type="protein sequence ID" value="KAA0194008.1"/>
    <property type="molecule type" value="Genomic_DNA"/>
</dbReference>
<comment type="caution">
    <text evidence="7">The sequence shown here is derived from an EMBL/GenBank/DDBJ whole genome shotgun (WGS) entry which is preliminary data.</text>
</comment>
<feature type="compositionally biased region" description="Acidic residues" evidence="5">
    <location>
        <begin position="582"/>
        <end position="602"/>
    </location>
</feature>
<dbReference type="PROSITE" id="PS50071">
    <property type="entry name" value="HOMEOBOX_2"/>
    <property type="match status" value="1"/>
</dbReference>
<feature type="region of interest" description="Disordered" evidence="5">
    <location>
        <begin position="296"/>
        <end position="370"/>
    </location>
</feature>
<evidence type="ECO:0000256" key="4">
    <source>
        <dbReference type="PROSITE-ProRule" id="PRU00108"/>
    </source>
</evidence>